<dbReference type="InterPro" id="IPR014001">
    <property type="entry name" value="Helicase_ATP-bd"/>
</dbReference>
<dbReference type="InterPro" id="IPR011335">
    <property type="entry name" value="Restrct_endonuc-II-like"/>
</dbReference>
<feature type="region of interest" description="Disordered" evidence="8">
    <location>
        <begin position="19"/>
        <end position="52"/>
    </location>
</feature>
<dbReference type="InterPro" id="IPR011545">
    <property type="entry name" value="DEAD/DEAH_box_helicase_dom"/>
</dbReference>
<dbReference type="InterPro" id="IPR031879">
    <property type="entry name" value="FANCM-MHF-bd"/>
</dbReference>
<dbReference type="GO" id="GO:0000400">
    <property type="term" value="F:four-way junction DNA binding"/>
    <property type="evidence" value="ECO:0007669"/>
    <property type="project" value="TreeGrafter"/>
</dbReference>
<evidence type="ECO:0000259" key="9">
    <source>
        <dbReference type="PROSITE" id="PS51192"/>
    </source>
</evidence>
<keyword evidence="4" id="KW-0378">Hydrolase</keyword>
<feature type="compositionally biased region" description="Polar residues" evidence="8">
    <location>
        <begin position="1448"/>
        <end position="1462"/>
    </location>
</feature>
<keyword evidence="5" id="KW-0347">Helicase</keyword>
<feature type="compositionally biased region" description="Acidic residues" evidence="8">
    <location>
        <begin position="1537"/>
        <end position="1558"/>
    </location>
</feature>
<dbReference type="GO" id="GO:0005634">
    <property type="term" value="C:nucleus"/>
    <property type="evidence" value="ECO:0007669"/>
    <property type="project" value="UniProtKB-SubCell"/>
</dbReference>
<evidence type="ECO:0000256" key="7">
    <source>
        <dbReference type="ARBA" id="ARBA00023242"/>
    </source>
</evidence>
<feature type="compositionally biased region" description="Polar residues" evidence="8">
    <location>
        <begin position="1370"/>
        <end position="1381"/>
    </location>
</feature>
<dbReference type="Gene3D" id="1.20.1320.20">
    <property type="entry name" value="hef helicase domain"/>
    <property type="match status" value="1"/>
</dbReference>
<name>A0AAV6FXN5_9TELE</name>
<keyword evidence="7" id="KW-0539">Nucleus</keyword>
<keyword evidence="6" id="KW-0067">ATP-binding</keyword>
<comment type="caution">
    <text evidence="11">The sequence shown here is derived from an EMBL/GenBank/DDBJ whole genome shotgun (WGS) entry which is preliminary data.</text>
</comment>
<evidence type="ECO:0000259" key="10">
    <source>
        <dbReference type="PROSITE" id="PS51194"/>
    </source>
</evidence>
<dbReference type="GO" id="GO:0036297">
    <property type="term" value="P:interstrand cross-link repair"/>
    <property type="evidence" value="ECO:0007669"/>
    <property type="project" value="TreeGrafter"/>
</dbReference>
<reference evidence="11" key="1">
    <citation type="submission" date="2020-10" db="EMBL/GenBank/DDBJ databases">
        <title>Chromosome-scale genome assembly of the Allis shad, Alosa alosa.</title>
        <authorList>
            <person name="Margot Z."/>
            <person name="Christophe K."/>
            <person name="Cabau C."/>
            <person name="Louis A."/>
            <person name="Berthelot C."/>
            <person name="Parey E."/>
            <person name="Roest Crollius H."/>
            <person name="Montfort J."/>
            <person name="Robinson-Rechavi M."/>
            <person name="Bucao C."/>
            <person name="Bouchez O."/>
            <person name="Gislard M."/>
            <person name="Lluch J."/>
            <person name="Milhes M."/>
            <person name="Lampietro C."/>
            <person name="Lopez Roques C."/>
            <person name="Donnadieu C."/>
            <person name="Braasch I."/>
            <person name="Desvignes T."/>
            <person name="Postlethwait J."/>
            <person name="Bobe J."/>
            <person name="Guiguen Y."/>
        </authorList>
    </citation>
    <scope>NUCLEOTIDE SEQUENCE</scope>
    <source>
        <strain evidence="11">M-15738</strain>
        <tissue evidence="11">Blood</tissue>
    </source>
</reference>
<dbReference type="SMART" id="SM00487">
    <property type="entry name" value="DEXDc"/>
    <property type="match status" value="1"/>
</dbReference>
<protein>
    <recommendedName>
        <fullName evidence="13">Fanconi anemia group M protein</fullName>
    </recommendedName>
</protein>
<dbReference type="GO" id="GO:0005524">
    <property type="term" value="F:ATP binding"/>
    <property type="evidence" value="ECO:0007669"/>
    <property type="project" value="UniProtKB-KW"/>
</dbReference>
<dbReference type="Pfam" id="PF00270">
    <property type="entry name" value="DEAD"/>
    <property type="match status" value="1"/>
</dbReference>
<dbReference type="CDD" id="cd12091">
    <property type="entry name" value="FANCM_ID"/>
    <property type="match status" value="1"/>
</dbReference>
<evidence type="ECO:0000313" key="12">
    <source>
        <dbReference type="Proteomes" id="UP000823561"/>
    </source>
</evidence>
<sequence>YLTSATLFQTWGASVPHKVAPNEVGKKNPGRRKVNQNKNSQKVTKQEGDNSLPLRKSLWGGIGQGSTASCTSNVAEAEDDDELMLVAVYEAEKSLESIDGQYDIQTSDTAVVPSALSSDLPGFDISSGKVWIYPTNYPIRDYQLKISEASLFQNTLVCLPTGLGKTFIASVVMYNFYRWYPYGKIVFMAPTKPLVAQQIEACYKVMGIPQEHMAELTGSTPAQQRRELWRLKRVFFLTPQVMVNDLSRNTCPATQVKCVVIDEAHKASGNHAYCQVVRELGNQARHFRVLALSATPGGDMKAVQQVISNLLISHIELRSEESPDIQAHSHQRSLDKVVVPLGESLKAYQTRYLLVLERFTARLTQLRLLSNRDLCSLTKYQLILARQQFRSNPPTHVQGAQHGAIEGDFALSISLYHGYELLMQMGLRSLFLFIQGIMGGAKETSRARNELQRNIDFMDLYKEMEAMFQKPTAGPEEPFFYTHPKLQKLDEVVQQHFQSWSQNSAGPKGADQEESTRVMIFSSFRESVQEIANILSRHQPLIKVMTFMGQASAGKGVRGFTQKEQLAVVRQFKEGGFNTLVSTCVGEEGLDIGEVDLIVCFDAQKSPIRLVQRMGRTGRRRQGRIVVILAEGREERTYNQSQSNRRSVNRSILENNRSFHMFPNSPRMLPDGLTPTLHKMHITCGQFEARDTSQRASKGRKSVAGGRESLVHPSTVVRGPEESQRRDGFLTPAEFSLWASTMRLSDDEPQPMLPQTHFLSLSTDASPQEEAAAGPKRELSLWEWRHWQNRPQHTHRLGHSDRCLHFTALMDLIDNLKQEEGQCSYEAELMPYLHKEDVVGFQEDDRWGKLSKRQKETKLFPTKLSKNTRFSHTSTCSAGLDEDIFKEKKPKVALESPWTIVKDKVPPEIVPDSRHDNRDLVTQSQCSTISAQPLMDMDFDCVLHSDEDSSPTKKPLGEEFKVSIGVTDGIEVKQPRTQSTSVPHCEEQPEEQNSEFEELFYLPKLCKNSTLKPFRESSASLTTILENVKQLLSISPPHITVDVEFSLTDASPNHEITRDSKVQPNLLHEDEPFQINFCLEENYDDADADDNDDRTELMEVDSVEHEVKEMSAGSPDLNESTCLPKLQKEPTESLREMTSPTWDEVFEDENKESEVEDDIKLVQPLEHAGSKDPLQHSIMDESVDLFGDDEVFLQVSLPDIPTPDKNFSNHTASELLRVRKGPEESPAETVFKASADSTRISNTMSPSDVHQQPVQNSEHFDLSQDFFSVNFDLGYCLEDEDEDEEEDEVEVREHLQCTPPLLAKSEHENTQKTLHKPGHAITTPMHLRPVSVTTPGSCLKQTGEASALSVKDYYFLSPSLTLKQRLAIRSKTSTPSHATLTSHERRPETTAAHQCLTSAQREAQWSTSRKSLLPKVTLPADQSVHFPQTEHAASDSEDDIIIRKRSRQGQLNPLSSPEQSKVLSDVDSPVQVIGKRVLAPRNIMVTMSEESDVEALSDDDFQHKSLRQPRAQPAPKHSNPGQTSKGTVRRRARQFLDDEAELSEEDGSVSSDEEDDEEQNRMLEGFVVDNSHLSQGLNDSEMQGIYLKSVRSPAVPGKFKMVYKPTNNMDVFSQVPEQDESYAEDSFVVHGSDVEMMGSSEGEEEEVKLAELIGEDSYVDGRRNYATRRKAQFREARGREPIPEPARKTKRSRIIRMEDSSDEEQGEGGLPMKQAAPASPEAAKEKQQLSVFKTPLLPPQPSAVVGKSSSHGPKPQLNPLEERNRQRLQNQARLSEELDFDVMPSTLRDKLQAGNSLLSVGHSLGPSPSPSPSAIGPVCVLVDSRCISSGPEVVSALRLRHGVTAQVCSLDGCDFVVSNRMAVERQTQGEVAAAQNRKRLLERMHSLQGLFERVCLILEADRTRPGEASRPFQRTHYYDSTLGGLVQAGIRLLSSTGAEDTAGLLAELARVEQRKGQAISVPLEVKGHQQQQALQFYLTLPCVSYINALNMCHNFPSVAQLVDSSLEALQKGACVSRSRAEEIYRCLRYSSDVSLMATR</sequence>
<dbReference type="SUPFAM" id="SSF47781">
    <property type="entry name" value="RuvA domain 2-like"/>
    <property type="match status" value="1"/>
</dbReference>
<dbReference type="InterPro" id="IPR027417">
    <property type="entry name" value="P-loop_NTPase"/>
</dbReference>
<dbReference type="InterPro" id="IPR006166">
    <property type="entry name" value="ERCC4_domain"/>
</dbReference>
<dbReference type="GO" id="GO:0004518">
    <property type="term" value="F:nuclease activity"/>
    <property type="evidence" value="ECO:0007669"/>
    <property type="project" value="InterPro"/>
</dbReference>
<dbReference type="Proteomes" id="UP000823561">
    <property type="component" value="Chromosome 19"/>
</dbReference>
<evidence type="ECO:0000256" key="4">
    <source>
        <dbReference type="ARBA" id="ARBA00022801"/>
    </source>
</evidence>
<accession>A0AAV6FXN5</accession>
<dbReference type="Pfam" id="PF02732">
    <property type="entry name" value="ERCC4"/>
    <property type="match status" value="1"/>
</dbReference>
<dbReference type="SMART" id="SM00490">
    <property type="entry name" value="HELICc"/>
    <property type="match status" value="1"/>
</dbReference>
<dbReference type="GO" id="GO:0016787">
    <property type="term" value="F:hydrolase activity"/>
    <property type="evidence" value="ECO:0007669"/>
    <property type="project" value="UniProtKB-KW"/>
</dbReference>
<dbReference type="PANTHER" id="PTHR14025:SF20">
    <property type="entry name" value="FANCONI ANEMIA GROUP M PROTEIN"/>
    <property type="match status" value="1"/>
</dbReference>
<dbReference type="Gene3D" id="1.10.150.20">
    <property type="entry name" value="5' to 3' exonuclease, C-terminal subdomain"/>
    <property type="match status" value="1"/>
</dbReference>
<evidence type="ECO:0000256" key="3">
    <source>
        <dbReference type="ARBA" id="ARBA00022741"/>
    </source>
</evidence>
<evidence type="ECO:0000256" key="1">
    <source>
        <dbReference type="ARBA" id="ARBA00004123"/>
    </source>
</evidence>
<dbReference type="PROSITE" id="PS51194">
    <property type="entry name" value="HELICASE_CTER"/>
    <property type="match status" value="1"/>
</dbReference>
<dbReference type="EMBL" id="JADWDJ010000019">
    <property type="protein sequence ID" value="KAG5266166.1"/>
    <property type="molecule type" value="Genomic_DNA"/>
</dbReference>
<feature type="region of interest" description="Disordered" evidence="8">
    <location>
        <begin position="1671"/>
        <end position="1763"/>
    </location>
</feature>
<dbReference type="Gene3D" id="3.40.50.10130">
    <property type="match status" value="1"/>
</dbReference>
<comment type="similarity">
    <text evidence="2">Belongs to the DEAD box helicase family. DEAH subfamily. FANCM sub-subfamily.</text>
</comment>
<evidence type="ECO:0000256" key="6">
    <source>
        <dbReference type="ARBA" id="ARBA00022840"/>
    </source>
</evidence>
<evidence type="ECO:0000256" key="5">
    <source>
        <dbReference type="ARBA" id="ARBA00022806"/>
    </source>
</evidence>
<feature type="domain" description="Helicase C-terminal" evidence="10">
    <location>
        <begin position="492"/>
        <end position="670"/>
    </location>
</feature>
<dbReference type="InterPro" id="IPR039686">
    <property type="entry name" value="FANCM/Mph1-like_ID"/>
</dbReference>
<dbReference type="Gene3D" id="3.40.50.300">
    <property type="entry name" value="P-loop containing nucleotide triphosphate hydrolases"/>
    <property type="match status" value="2"/>
</dbReference>
<feature type="region of interest" description="Disordered" evidence="8">
    <location>
        <begin position="1507"/>
        <end position="1559"/>
    </location>
</feature>
<dbReference type="GO" id="GO:0043138">
    <property type="term" value="F:3'-5' DNA helicase activity"/>
    <property type="evidence" value="ECO:0007669"/>
    <property type="project" value="InterPro"/>
</dbReference>
<proteinExistence type="inferred from homology"/>
<dbReference type="FunFam" id="3.40.50.300:FF:000861">
    <property type="entry name" value="Fanconi anemia, complementation group M"/>
    <property type="match status" value="1"/>
</dbReference>
<dbReference type="GO" id="GO:0045003">
    <property type="term" value="P:double-strand break repair via synthesis-dependent strand annealing"/>
    <property type="evidence" value="ECO:0007669"/>
    <property type="project" value="TreeGrafter"/>
</dbReference>
<feature type="region of interest" description="Disordered" evidence="8">
    <location>
        <begin position="689"/>
        <end position="726"/>
    </location>
</feature>
<feature type="region of interest" description="Disordered" evidence="8">
    <location>
        <begin position="1446"/>
        <end position="1465"/>
    </location>
</feature>
<dbReference type="Pfam" id="PF00271">
    <property type="entry name" value="Helicase_C"/>
    <property type="match status" value="1"/>
</dbReference>
<feature type="domain" description="Helicase ATP-binding" evidence="9">
    <location>
        <begin position="146"/>
        <end position="314"/>
    </location>
</feature>
<evidence type="ECO:0008006" key="13">
    <source>
        <dbReference type="Google" id="ProtNLM"/>
    </source>
</evidence>
<evidence type="ECO:0000313" key="11">
    <source>
        <dbReference type="EMBL" id="KAG5266166.1"/>
    </source>
</evidence>
<comment type="subcellular location">
    <subcellularLocation>
        <location evidence="1">Nucleus</location>
    </subcellularLocation>
</comment>
<dbReference type="InterPro" id="IPR044749">
    <property type="entry name" value="FANCM_DEXDc"/>
</dbReference>
<gene>
    <name evidence="11" type="ORF">AALO_G00250510</name>
</gene>
<dbReference type="PROSITE" id="PS51192">
    <property type="entry name" value="HELICASE_ATP_BIND_1"/>
    <property type="match status" value="1"/>
</dbReference>
<dbReference type="Pfam" id="PF16783">
    <property type="entry name" value="FANCM-MHF_bd"/>
    <property type="match status" value="1"/>
</dbReference>
<keyword evidence="3" id="KW-0547">Nucleotide-binding</keyword>
<dbReference type="SUPFAM" id="SSF52980">
    <property type="entry name" value="Restriction endonuclease-like"/>
    <property type="match status" value="1"/>
</dbReference>
<dbReference type="CDD" id="cd20077">
    <property type="entry name" value="XPF_nuclease_FANCM"/>
    <property type="match status" value="1"/>
</dbReference>
<feature type="compositionally biased region" description="Basic and acidic residues" evidence="8">
    <location>
        <begin position="1672"/>
        <end position="1687"/>
    </location>
</feature>
<evidence type="ECO:0000256" key="2">
    <source>
        <dbReference type="ARBA" id="ARBA00009889"/>
    </source>
</evidence>
<feature type="non-terminal residue" evidence="11">
    <location>
        <position position="1"/>
    </location>
</feature>
<dbReference type="PANTHER" id="PTHR14025">
    <property type="entry name" value="FANCONI ANEMIA GROUP M FANCM FAMILY MEMBER"/>
    <property type="match status" value="1"/>
</dbReference>
<dbReference type="SUPFAM" id="SSF52540">
    <property type="entry name" value="P-loop containing nucleoside triphosphate hydrolases"/>
    <property type="match status" value="1"/>
</dbReference>
<keyword evidence="12" id="KW-1185">Reference proteome</keyword>
<feature type="region of interest" description="Disordered" evidence="8">
    <location>
        <begin position="1368"/>
        <end position="1391"/>
    </location>
</feature>
<dbReference type="SMART" id="SM00891">
    <property type="entry name" value="ERCC4"/>
    <property type="match status" value="1"/>
</dbReference>
<dbReference type="CDD" id="cd18033">
    <property type="entry name" value="DEXDc_FANCM"/>
    <property type="match status" value="1"/>
</dbReference>
<dbReference type="GO" id="GO:0009378">
    <property type="term" value="F:four-way junction helicase activity"/>
    <property type="evidence" value="ECO:0007669"/>
    <property type="project" value="TreeGrafter"/>
</dbReference>
<dbReference type="InterPro" id="IPR047418">
    <property type="entry name" value="XPF_nuclease_FANCM"/>
</dbReference>
<dbReference type="InterPro" id="IPR010994">
    <property type="entry name" value="RuvA_2-like"/>
</dbReference>
<evidence type="ECO:0000256" key="8">
    <source>
        <dbReference type="SAM" id="MobiDB-lite"/>
    </source>
</evidence>
<organism evidence="11 12">
    <name type="scientific">Alosa alosa</name>
    <name type="common">allis shad</name>
    <dbReference type="NCBI Taxonomy" id="278164"/>
    <lineage>
        <taxon>Eukaryota</taxon>
        <taxon>Metazoa</taxon>
        <taxon>Chordata</taxon>
        <taxon>Craniata</taxon>
        <taxon>Vertebrata</taxon>
        <taxon>Euteleostomi</taxon>
        <taxon>Actinopterygii</taxon>
        <taxon>Neopterygii</taxon>
        <taxon>Teleostei</taxon>
        <taxon>Clupei</taxon>
        <taxon>Clupeiformes</taxon>
        <taxon>Clupeoidei</taxon>
        <taxon>Clupeidae</taxon>
        <taxon>Alosa</taxon>
    </lineage>
</organism>
<dbReference type="InterPro" id="IPR001650">
    <property type="entry name" value="Helicase_C-like"/>
</dbReference>